<evidence type="ECO:0000313" key="2">
    <source>
        <dbReference type="EMBL" id="AXK37423.1"/>
    </source>
</evidence>
<evidence type="ECO:0000256" key="1">
    <source>
        <dbReference type="SAM" id="MobiDB-lite"/>
    </source>
</evidence>
<dbReference type="Proteomes" id="UP000254425">
    <property type="component" value="Chromosome"/>
</dbReference>
<reference evidence="2 3" key="1">
    <citation type="submission" date="2018-07" db="EMBL/GenBank/DDBJ databases">
        <title>Draft genome of the type strain Streptomyces armeniacus ATCC 15676.</title>
        <authorList>
            <person name="Labana P."/>
            <person name="Gosse J.T."/>
            <person name="Boddy C.N."/>
        </authorList>
    </citation>
    <scope>NUCLEOTIDE SEQUENCE [LARGE SCALE GENOMIC DNA]</scope>
    <source>
        <strain evidence="2 3">ATCC 15676</strain>
    </source>
</reference>
<dbReference type="AlphaFoldDB" id="A0A345Y0K7"/>
<feature type="compositionally biased region" description="Basic and acidic residues" evidence="1">
    <location>
        <begin position="49"/>
        <end position="60"/>
    </location>
</feature>
<dbReference type="EMBL" id="CP031320">
    <property type="protein sequence ID" value="AXK37423.1"/>
    <property type="molecule type" value="Genomic_DNA"/>
</dbReference>
<keyword evidence="3" id="KW-1185">Reference proteome</keyword>
<dbReference type="RefSeq" id="WP_208879525.1">
    <property type="nucleotide sequence ID" value="NZ_CP031320.1"/>
</dbReference>
<sequence>MSAGTGPGSDGPARTGTGGAEQVPAGERGGLRIADKVVAKVAAQAAREALRAGPEADKLPRGRNAAPSASVAVRQSAARIRVSVALGYPSDIGAQCGAVRRHVALRVRELVGMEVPEVAVGVERLHSPHLDGEALGRLR</sequence>
<gene>
    <name evidence="2" type="ORF">DVA86_17695</name>
</gene>
<accession>A0A345Y0K7</accession>
<dbReference type="KEGG" id="sarm:DVA86_17695"/>
<name>A0A345Y0K7_9ACTN</name>
<protein>
    <submittedName>
        <fullName evidence="2">Asp23/Gls24 family envelope stress response protein</fullName>
    </submittedName>
</protein>
<organism evidence="2 3">
    <name type="scientific">Streptomyces armeniacus</name>
    <dbReference type="NCBI Taxonomy" id="83291"/>
    <lineage>
        <taxon>Bacteria</taxon>
        <taxon>Bacillati</taxon>
        <taxon>Actinomycetota</taxon>
        <taxon>Actinomycetes</taxon>
        <taxon>Kitasatosporales</taxon>
        <taxon>Streptomycetaceae</taxon>
        <taxon>Streptomyces</taxon>
    </lineage>
</organism>
<feature type="region of interest" description="Disordered" evidence="1">
    <location>
        <begin position="1"/>
        <end position="28"/>
    </location>
</feature>
<evidence type="ECO:0000313" key="3">
    <source>
        <dbReference type="Proteomes" id="UP000254425"/>
    </source>
</evidence>
<proteinExistence type="predicted"/>
<feature type="region of interest" description="Disordered" evidence="1">
    <location>
        <begin position="49"/>
        <end position="70"/>
    </location>
</feature>